<dbReference type="PANTHER" id="PTHR38166">
    <property type="entry name" value="C2H2-TYPE DOMAIN-CONTAINING PROTEIN-RELATED"/>
    <property type="match status" value="1"/>
</dbReference>
<organism evidence="2 3">
    <name type="scientific">Polyplosphaeria fusca</name>
    <dbReference type="NCBI Taxonomy" id="682080"/>
    <lineage>
        <taxon>Eukaryota</taxon>
        <taxon>Fungi</taxon>
        <taxon>Dikarya</taxon>
        <taxon>Ascomycota</taxon>
        <taxon>Pezizomycotina</taxon>
        <taxon>Dothideomycetes</taxon>
        <taxon>Pleosporomycetidae</taxon>
        <taxon>Pleosporales</taxon>
        <taxon>Tetraplosphaeriaceae</taxon>
        <taxon>Polyplosphaeria</taxon>
    </lineage>
</organism>
<evidence type="ECO:0000313" key="2">
    <source>
        <dbReference type="EMBL" id="KAF2734915.1"/>
    </source>
</evidence>
<feature type="region of interest" description="Disordered" evidence="1">
    <location>
        <begin position="516"/>
        <end position="542"/>
    </location>
</feature>
<accession>A0A9P4QYR2</accession>
<keyword evidence="3" id="KW-1185">Reference proteome</keyword>
<dbReference type="OrthoDB" id="4738706at2759"/>
<dbReference type="PANTHER" id="PTHR38166:SF1">
    <property type="entry name" value="C2H2-TYPE DOMAIN-CONTAINING PROTEIN"/>
    <property type="match status" value="1"/>
</dbReference>
<sequence length="566" mass="63113">MSTHNKIDDRRAGPPLSEIGLAPPSALSDAGPDSDDSDSISTSSTSSEEDFDAETILTADDHRRDLSSWVIRVVEKTIEDMILAHLNNLPQPQSYQVPANTRPGGHTPPESQQQSQSDGAFISSQKSAKTRSRPRRQEQVPERNGNESHDEDGPNKRRKLDREEPTVGCMPPKFACPFFKHSPYKFHYRKACRGPGWAKIHRLKEHLTRKHFIHECSRCMGIFDNEEILSCHSRQEPACQVRQPGCHNPNEGINGVMLGKLPGKRGPIASSARGHAEQVQKWNATYRTIYGDGAPIPNYYYEAEDEDRISDPSSRKARREELVDNLVRRPDTREFEAQVSRYLDEFIQSEFDSIKALIDPNGPFSNAHTVLNRIISEFKSKNLSSILRELEECVDQQGQDEALGTGSVDLEIESDMSLANEHASSTIEDTSLPWEPLEQAFDLEDSTRFDKTLGLGNINELENFDGLTLPTIEGFSEVLPPQEPQARATQDLATPRKEVLGGVGHGSYSERNARLHAAARSAERLEGQSDSTGTGQSDHGSTYVSENLLDFGEFLEEYPPGGGFQY</sequence>
<name>A0A9P4QYR2_9PLEO</name>
<dbReference type="Proteomes" id="UP000799444">
    <property type="component" value="Unassembled WGS sequence"/>
</dbReference>
<feature type="compositionally biased region" description="Polar residues" evidence="1">
    <location>
        <begin position="109"/>
        <end position="127"/>
    </location>
</feature>
<dbReference type="EMBL" id="ML996142">
    <property type="protein sequence ID" value="KAF2734915.1"/>
    <property type="molecule type" value="Genomic_DNA"/>
</dbReference>
<evidence type="ECO:0000313" key="3">
    <source>
        <dbReference type="Proteomes" id="UP000799444"/>
    </source>
</evidence>
<gene>
    <name evidence="2" type="ORF">EJ04DRAFT_576606</name>
</gene>
<proteinExistence type="predicted"/>
<protein>
    <recommendedName>
        <fullName evidence="4">C2H2-type domain-containing protein</fullName>
    </recommendedName>
</protein>
<feature type="compositionally biased region" description="Basic and acidic residues" evidence="1">
    <location>
        <begin position="135"/>
        <end position="165"/>
    </location>
</feature>
<evidence type="ECO:0000256" key="1">
    <source>
        <dbReference type="SAM" id="MobiDB-lite"/>
    </source>
</evidence>
<reference evidence="2" key="1">
    <citation type="journal article" date="2020" name="Stud. Mycol.">
        <title>101 Dothideomycetes genomes: a test case for predicting lifestyles and emergence of pathogens.</title>
        <authorList>
            <person name="Haridas S."/>
            <person name="Albert R."/>
            <person name="Binder M."/>
            <person name="Bloem J."/>
            <person name="Labutti K."/>
            <person name="Salamov A."/>
            <person name="Andreopoulos B."/>
            <person name="Baker S."/>
            <person name="Barry K."/>
            <person name="Bills G."/>
            <person name="Bluhm B."/>
            <person name="Cannon C."/>
            <person name="Castanera R."/>
            <person name="Culley D."/>
            <person name="Daum C."/>
            <person name="Ezra D."/>
            <person name="Gonzalez J."/>
            <person name="Henrissat B."/>
            <person name="Kuo A."/>
            <person name="Liang C."/>
            <person name="Lipzen A."/>
            <person name="Lutzoni F."/>
            <person name="Magnuson J."/>
            <person name="Mondo S."/>
            <person name="Nolan M."/>
            <person name="Ohm R."/>
            <person name="Pangilinan J."/>
            <person name="Park H.-J."/>
            <person name="Ramirez L."/>
            <person name="Alfaro M."/>
            <person name="Sun H."/>
            <person name="Tritt A."/>
            <person name="Yoshinaga Y."/>
            <person name="Zwiers L.-H."/>
            <person name="Turgeon B."/>
            <person name="Goodwin S."/>
            <person name="Spatafora J."/>
            <person name="Crous P."/>
            <person name="Grigoriev I."/>
        </authorList>
    </citation>
    <scope>NUCLEOTIDE SEQUENCE</scope>
    <source>
        <strain evidence="2">CBS 125425</strain>
    </source>
</reference>
<dbReference type="AlphaFoldDB" id="A0A9P4QYR2"/>
<feature type="compositionally biased region" description="Basic and acidic residues" evidence="1">
    <location>
        <begin position="1"/>
        <end position="12"/>
    </location>
</feature>
<feature type="compositionally biased region" description="Polar residues" evidence="1">
    <location>
        <begin position="528"/>
        <end position="542"/>
    </location>
</feature>
<feature type="region of interest" description="Disordered" evidence="1">
    <location>
        <begin position="91"/>
        <end position="166"/>
    </location>
</feature>
<evidence type="ECO:0008006" key="4">
    <source>
        <dbReference type="Google" id="ProtNLM"/>
    </source>
</evidence>
<comment type="caution">
    <text evidence="2">The sequence shown here is derived from an EMBL/GenBank/DDBJ whole genome shotgun (WGS) entry which is preliminary data.</text>
</comment>
<feature type="region of interest" description="Disordered" evidence="1">
    <location>
        <begin position="1"/>
        <end position="62"/>
    </location>
</feature>